<comment type="caution">
    <text evidence="12">Lacks conserved residue(s) required for the propagation of feature annotation.</text>
</comment>
<feature type="disulfide bond" evidence="12">
    <location>
        <begin position="126"/>
        <end position="187"/>
    </location>
</feature>
<dbReference type="FunFam" id="1.10.2000.10:FF:000005">
    <property type="entry name" value="secreted frizzled-related protein 4"/>
    <property type="match status" value="1"/>
</dbReference>
<keyword evidence="10 12" id="KW-1015">Disulfide bond</keyword>
<organism evidence="15 16">
    <name type="scientific">Homarus americanus</name>
    <name type="common">American lobster</name>
    <dbReference type="NCBI Taxonomy" id="6706"/>
    <lineage>
        <taxon>Eukaryota</taxon>
        <taxon>Metazoa</taxon>
        <taxon>Ecdysozoa</taxon>
        <taxon>Arthropoda</taxon>
        <taxon>Crustacea</taxon>
        <taxon>Multicrustacea</taxon>
        <taxon>Malacostraca</taxon>
        <taxon>Eumalacostraca</taxon>
        <taxon>Eucarida</taxon>
        <taxon>Decapoda</taxon>
        <taxon>Pleocyemata</taxon>
        <taxon>Astacidea</taxon>
        <taxon>Nephropoidea</taxon>
        <taxon>Nephropidae</taxon>
        <taxon>Homarus</taxon>
    </lineage>
</organism>
<dbReference type="InterPro" id="IPR036790">
    <property type="entry name" value="Frizzled_dom_sf"/>
</dbReference>
<keyword evidence="8" id="KW-0221">Differentiation</keyword>
<dbReference type="PROSITE" id="PS50038">
    <property type="entry name" value="FZ"/>
    <property type="match status" value="1"/>
</dbReference>
<keyword evidence="16" id="KW-1185">Reference proteome</keyword>
<dbReference type="InterPro" id="IPR015526">
    <property type="entry name" value="Frizzled/SFRP"/>
</dbReference>
<keyword evidence="6" id="KW-0879">Wnt signaling pathway</keyword>
<comment type="similarity">
    <text evidence="3">Belongs to the secreted frizzled-related protein (sFRP) family.</text>
</comment>
<dbReference type="GO" id="GO:0003677">
    <property type="term" value="F:DNA binding"/>
    <property type="evidence" value="ECO:0007669"/>
    <property type="project" value="UniProtKB-KW"/>
</dbReference>
<evidence type="ECO:0000256" key="9">
    <source>
        <dbReference type="ARBA" id="ARBA00023125"/>
    </source>
</evidence>
<keyword evidence="11" id="KW-0325">Glycoprotein</keyword>
<keyword evidence="9" id="KW-0238">DNA-binding</keyword>
<dbReference type="GO" id="GO:0030154">
    <property type="term" value="P:cell differentiation"/>
    <property type="evidence" value="ECO:0007669"/>
    <property type="project" value="UniProtKB-KW"/>
</dbReference>
<accession>A0A8J5N3Z6</accession>
<evidence type="ECO:0000256" key="11">
    <source>
        <dbReference type="ARBA" id="ARBA00023180"/>
    </source>
</evidence>
<gene>
    <name evidence="15" type="primary">Sfrp4-L</name>
    <name evidence="15" type="ORF">Hamer_G007022</name>
</gene>
<evidence type="ECO:0000313" key="16">
    <source>
        <dbReference type="Proteomes" id="UP000747542"/>
    </source>
</evidence>
<feature type="disulfide bond" evidence="12">
    <location>
        <begin position="134"/>
        <end position="180"/>
    </location>
</feature>
<feature type="domain" description="HTH CENPB-type" evidence="14">
    <location>
        <begin position="1"/>
        <end position="65"/>
    </location>
</feature>
<dbReference type="SUPFAM" id="SSF63501">
    <property type="entry name" value="Frizzled cysteine-rich domain"/>
    <property type="match status" value="1"/>
</dbReference>
<evidence type="ECO:0000256" key="2">
    <source>
        <dbReference type="ARBA" id="ARBA00004613"/>
    </source>
</evidence>
<keyword evidence="5" id="KW-0964">Secreted</keyword>
<dbReference type="SUPFAM" id="SSF46689">
    <property type="entry name" value="Homeodomain-like"/>
    <property type="match status" value="1"/>
</dbReference>
<dbReference type="InterPro" id="IPR006600">
    <property type="entry name" value="HTH_CenpB_DNA-bd_dom"/>
</dbReference>
<protein>
    <submittedName>
        <fullName evidence="15">Secreted frizzled-related protein 4-like</fullName>
    </submittedName>
</protein>
<dbReference type="GO" id="GO:0005634">
    <property type="term" value="C:nucleus"/>
    <property type="evidence" value="ECO:0007669"/>
    <property type="project" value="UniProtKB-SubCell"/>
</dbReference>
<dbReference type="PANTHER" id="PTHR11309">
    <property type="entry name" value="FRIZZLED"/>
    <property type="match status" value="1"/>
</dbReference>
<comment type="subcellular location">
    <subcellularLocation>
        <location evidence="1">Nucleus</location>
    </subcellularLocation>
    <subcellularLocation>
        <location evidence="2">Secreted</location>
    </subcellularLocation>
</comment>
<comment type="caution">
    <text evidence="15">The sequence shown here is derived from an EMBL/GenBank/DDBJ whole genome shotgun (WGS) entry which is preliminary data.</text>
</comment>
<dbReference type="GO" id="GO:0017147">
    <property type="term" value="F:Wnt-protein binding"/>
    <property type="evidence" value="ECO:0007669"/>
    <property type="project" value="TreeGrafter"/>
</dbReference>
<dbReference type="AlphaFoldDB" id="A0A8J5N3Z6"/>
<dbReference type="SMART" id="SM00063">
    <property type="entry name" value="FRI"/>
    <property type="match status" value="1"/>
</dbReference>
<reference evidence="15" key="1">
    <citation type="journal article" date="2021" name="Sci. Adv.">
        <title>The American lobster genome reveals insights on longevity, neural, and immune adaptations.</title>
        <authorList>
            <person name="Polinski J.M."/>
            <person name="Zimin A.V."/>
            <person name="Clark K.F."/>
            <person name="Kohn A.B."/>
            <person name="Sadowski N."/>
            <person name="Timp W."/>
            <person name="Ptitsyn A."/>
            <person name="Khanna P."/>
            <person name="Romanova D.Y."/>
            <person name="Williams P."/>
            <person name="Greenwood S.J."/>
            <person name="Moroz L.L."/>
            <person name="Walt D.R."/>
            <person name="Bodnar A.G."/>
        </authorList>
    </citation>
    <scope>NUCLEOTIDE SEQUENCE</scope>
    <source>
        <strain evidence="15">GMGI-L3</strain>
    </source>
</reference>
<dbReference type="Gene3D" id="1.10.2000.10">
    <property type="entry name" value="Frizzled cysteine-rich domain"/>
    <property type="match status" value="1"/>
</dbReference>
<dbReference type="GO" id="GO:0005737">
    <property type="term" value="C:cytoplasm"/>
    <property type="evidence" value="ECO:0007669"/>
    <property type="project" value="TreeGrafter"/>
</dbReference>
<evidence type="ECO:0000256" key="6">
    <source>
        <dbReference type="ARBA" id="ARBA00022687"/>
    </source>
</evidence>
<evidence type="ECO:0000259" key="14">
    <source>
        <dbReference type="PROSITE" id="PS51253"/>
    </source>
</evidence>
<proteinExistence type="inferred from homology"/>
<evidence type="ECO:0000259" key="13">
    <source>
        <dbReference type="PROSITE" id="PS50038"/>
    </source>
</evidence>
<dbReference type="InterPro" id="IPR009057">
    <property type="entry name" value="Homeodomain-like_sf"/>
</dbReference>
<evidence type="ECO:0000256" key="4">
    <source>
        <dbReference type="ARBA" id="ARBA00022473"/>
    </source>
</evidence>
<dbReference type="Pfam" id="PF03221">
    <property type="entry name" value="HTH_Tnp_Tc5"/>
    <property type="match status" value="1"/>
</dbReference>
<dbReference type="Gene3D" id="1.10.10.60">
    <property type="entry name" value="Homeodomain-like"/>
    <property type="match status" value="1"/>
</dbReference>
<evidence type="ECO:0000256" key="10">
    <source>
        <dbReference type="ARBA" id="ARBA00023157"/>
    </source>
</evidence>
<keyword evidence="7" id="KW-0732">Signal</keyword>
<dbReference type="GO" id="GO:0090090">
    <property type="term" value="P:negative regulation of canonical Wnt signaling pathway"/>
    <property type="evidence" value="ECO:0007669"/>
    <property type="project" value="UniProtKB-ARBA"/>
</dbReference>
<dbReference type="GO" id="GO:0035567">
    <property type="term" value="P:non-canonical Wnt signaling pathway"/>
    <property type="evidence" value="ECO:0007669"/>
    <property type="project" value="TreeGrafter"/>
</dbReference>
<evidence type="ECO:0000256" key="1">
    <source>
        <dbReference type="ARBA" id="ARBA00004123"/>
    </source>
</evidence>
<evidence type="ECO:0000256" key="5">
    <source>
        <dbReference type="ARBA" id="ARBA00022525"/>
    </source>
</evidence>
<sequence>MDKMESLLQDWIQDQTRCRLPLSSIWMKLKAKSSDNSGSKTSSTFRASPGWILQFKNFDYLHNLLLPGNDQLPCLPCFSSSHLKHLKPSMTTLFTSTHAPGVLWAAVWAVLCSMVGAVWGQFGPQCEEIKIPMCQKMPYNLTRLPNLLHHSTQENAQLAMDQFEVAFGMDEMFRPAGVLCSMYAPICTVGFVHEAIPPCRSVCEAAKQGCEPLLAKFDIAWPANLQCDHLPVYDRSVCITPQAIISSGEADTQLVCYGEADIQPVLAVGPTSVLTWEADNQCYCGRLTSSAREYTSTSAIVGG</sequence>
<keyword evidence="4" id="KW-0217">Developmental protein</keyword>
<feature type="disulfide bond" evidence="12">
    <location>
        <begin position="203"/>
        <end position="227"/>
    </location>
</feature>
<dbReference type="InterPro" id="IPR020067">
    <property type="entry name" value="Frizzled_dom"/>
</dbReference>
<dbReference type="PANTHER" id="PTHR11309:SF96">
    <property type="entry name" value="SECRETED FRIZZLED-RELATED PROTEIN 3"/>
    <property type="match status" value="1"/>
</dbReference>
<evidence type="ECO:0000256" key="3">
    <source>
        <dbReference type="ARBA" id="ARBA00010054"/>
    </source>
</evidence>
<dbReference type="PROSITE" id="PS51253">
    <property type="entry name" value="HTH_CENPB"/>
    <property type="match status" value="1"/>
</dbReference>
<evidence type="ECO:0000256" key="12">
    <source>
        <dbReference type="PROSITE-ProRule" id="PRU00090"/>
    </source>
</evidence>
<evidence type="ECO:0000313" key="15">
    <source>
        <dbReference type="EMBL" id="KAG7172782.1"/>
    </source>
</evidence>
<dbReference type="EMBL" id="JAHLQT010010484">
    <property type="protein sequence ID" value="KAG7172782.1"/>
    <property type="molecule type" value="Genomic_DNA"/>
</dbReference>
<dbReference type="GO" id="GO:0060070">
    <property type="term" value="P:canonical Wnt signaling pathway"/>
    <property type="evidence" value="ECO:0007669"/>
    <property type="project" value="TreeGrafter"/>
</dbReference>
<evidence type="ECO:0000256" key="8">
    <source>
        <dbReference type="ARBA" id="ARBA00022782"/>
    </source>
</evidence>
<dbReference type="GO" id="GO:0005615">
    <property type="term" value="C:extracellular space"/>
    <property type="evidence" value="ECO:0007669"/>
    <property type="project" value="TreeGrafter"/>
</dbReference>
<dbReference type="Proteomes" id="UP000747542">
    <property type="component" value="Unassembled WGS sequence"/>
</dbReference>
<dbReference type="Pfam" id="PF01392">
    <property type="entry name" value="Fz"/>
    <property type="match status" value="1"/>
</dbReference>
<evidence type="ECO:0000256" key="7">
    <source>
        <dbReference type="ARBA" id="ARBA00022729"/>
    </source>
</evidence>
<feature type="domain" description="FZ" evidence="13">
    <location>
        <begin position="126"/>
        <end position="241"/>
    </location>
</feature>
<name>A0A8J5N3Z6_HOMAM</name>